<comment type="caution">
    <text evidence="1">The sequence shown here is derived from an EMBL/GenBank/DDBJ whole genome shotgun (WGS) entry which is preliminary data.</text>
</comment>
<name>A0A656K2Z3_PSESF</name>
<keyword evidence="1" id="KW-0449">Lipoprotein</keyword>
<proteinExistence type="predicted"/>
<gene>
    <name evidence="1" type="ORF">A245_05175</name>
</gene>
<accession>A0A656K2Z3</accession>
<evidence type="ECO:0000313" key="1">
    <source>
        <dbReference type="EMBL" id="EPN67156.1"/>
    </source>
</evidence>
<dbReference type="EMBL" id="AOKF01000424">
    <property type="protein sequence ID" value="EPN67156.1"/>
    <property type="molecule type" value="Genomic_DNA"/>
</dbReference>
<sequence>MTQRLAFTSRPLGLLRPLGLGLCIALLSACAVGPDYQKP</sequence>
<organism evidence="1 2">
    <name type="scientific">Pseudomonas syringae pv. actinidiae ICMP 19096</name>
    <dbReference type="NCBI Taxonomy" id="1194405"/>
    <lineage>
        <taxon>Bacteria</taxon>
        <taxon>Pseudomonadati</taxon>
        <taxon>Pseudomonadota</taxon>
        <taxon>Gammaproteobacteria</taxon>
        <taxon>Pseudomonadales</taxon>
        <taxon>Pseudomonadaceae</taxon>
        <taxon>Pseudomonas</taxon>
        <taxon>Pseudomonas syringae</taxon>
    </lineage>
</organism>
<dbReference type="PROSITE" id="PS51257">
    <property type="entry name" value="PROKAR_LIPOPROTEIN"/>
    <property type="match status" value="1"/>
</dbReference>
<protein>
    <submittedName>
        <fullName evidence="1">RND efflux system, outer membrane lipoprotein, NodT</fullName>
    </submittedName>
</protein>
<dbReference type="AlphaFoldDB" id="A0A656K2Z3"/>
<evidence type="ECO:0000313" key="2">
    <source>
        <dbReference type="Proteomes" id="UP000018849"/>
    </source>
</evidence>
<feature type="non-terminal residue" evidence="1">
    <location>
        <position position="39"/>
    </location>
</feature>
<dbReference type="Proteomes" id="UP000018849">
    <property type="component" value="Unassembled WGS sequence"/>
</dbReference>
<reference evidence="1 2" key="1">
    <citation type="journal article" date="2013" name="PLoS Pathog.">
        <title>Genomic analysis of the Kiwifruit pathogen Pseudomonas syringae pv. actinidiae provides insight into the origins of an emergent plant disease.</title>
        <authorList>
            <person name="McCann H.C."/>
            <person name="Rikkerink E.H."/>
            <person name="Bertels F."/>
            <person name="Fiers M."/>
            <person name="Lu A."/>
            <person name="Rees-George J."/>
            <person name="Andersen M.T."/>
            <person name="Gleave A.P."/>
            <person name="Haubold B."/>
            <person name="Wohlers M.W."/>
            <person name="Guttman D.S."/>
            <person name="Wang P.W."/>
            <person name="Straub C."/>
            <person name="Vanneste J.L."/>
            <person name="Rainey P.B."/>
            <person name="Templeton M.D."/>
        </authorList>
    </citation>
    <scope>NUCLEOTIDE SEQUENCE [LARGE SCALE GENOMIC DNA]</scope>
    <source>
        <strain evidence="1 2">ICMP 19096</strain>
    </source>
</reference>